<evidence type="ECO:0000256" key="2">
    <source>
        <dbReference type="ARBA" id="ARBA00004496"/>
    </source>
</evidence>
<dbReference type="EMBL" id="GEDC01013621">
    <property type="protein sequence ID" value="JAS23677.1"/>
    <property type="molecule type" value="Transcribed_RNA"/>
</dbReference>
<sequence>MAGLAAARSLLEAGISNIAILEAQNRAGGRVFSLPIKMINPQEGLYLKHIELGAQWIHGEDNPVFRFSDQKNLLSSVNSDEGQGPYLRPNGSEIPTAIVHEVSGIIGTLLEKCEAFINMADCVPVSVGDYLQNEFQMYLESCDDPPNVRQDKEDLFNWHKRYLVIDNSCDNINCLSAKAWGHYQFTGGQDYINLKNGYSSLINSLTDEFPEDILKLNSPVLLIDWSKYHSIDHLNIDDKTIFNENSNQNYKRCESNYSDIGCLCNKGFSVVLTCKDNVQYHTDHVIVTSSIGFLKQNFKSFFKPPLPQILQKTIRLMGFDTINKIFLIYEKPWWPNNIQGYQLIFPNNQPISIDENQTWMQDLTGFDVLTNLAGVLIGWVGGKGAVEIESISENDLAKQCTQLLQNFIRGIDIPLPVTVVRSQWHSNSYICGAYSHITSSCDVTECSNRSLANPVCVKKPHNKKEHPVILLAGEATHQQHFSTTHGAYESGQIQAQVIIDYIKNVTG</sequence>
<comment type="cofactor">
    <cofactor evidence="1">
        <name>FAD</name>
        <dbReference type="ChEBI" id="CHEBI:57692"/>
    </cofactor>
</comment>
<comment type="subcellular location">
    <subcellularLocation>
        <location evidence="2">Cytoplasm</location>
    </subcellularLocation>
</comment>
<dbReference type="SUPFAM" id="SSF54373">
    <property type="entry name" value="FAD-linked reductases, C-terminal domain"/>
    <property type="match status" value="1"/>
</dbReference>
<evidence type="ECO:0000313" key="9">
    <source>
        <dbReference type="EMBL" id="JAS12692.1"/>
    </source>
</evidence>
<keyword evidence="5" id="KW-0285">Flavoprotein</keyword>
<dbReference type="PANTHER" id="PTHR10742:SF405">
    <property type="entry name" value="PEROXISOMAL N(1)-ACETYL-SPERMINE_SPERMIDINE OXIDASE"/>
    <property type="match status" value="1"/>
</dbReference>
<name>A0A1B6DDA3_9HEMI</name>
<feature type="domain" description="Amine oxidase" evidence="8">
    <location>
        <begin position="1"/>
        <end position="227"/>
    </location>
</feature>
<dbReference type="Gene3D" id="3.50.50.60">
    <property type="entry name" value="FAD/NAD(P)-binding domain"/>
    <property type="match status" value="2"/>
</dbReference>
<evidence type="ECO:0000313" key="10">
    <source>
        <dbReference type="EMBL" id="JAS23677.1"/>
    </source>
</evidence>
<dbReference type="SUPFAM" id="SSF51905">
    <property type="entry name" value="FAD/NAD(P)-binding domain"/>
    <property type="match status" value="1"/>
</dbReference>
<accession>A0A1B6DDA3</accession>
<evidence type="ECO:0000256" key="1">
    <source>
        <dbReference type="ARBA" id="ARBA00001974"/>
    </source>
</evidence>
<keyword evidence="4" id="KW-0963">Cytoplasm</keyword>
<comment type="similarity">
    <text evidence="3">Belongs to the flavin monoamine oxidase family.</text>
</comment>
<evidence type="ECO:0000256" key="3">
    <source>
        <dbReference type="ARBA" id="ARBA00005995"/>
    </source>
</evidence>
<dbReference type="InterPro" id="IPR036188">
    <property type="entry name" value="FAD/NAD-bd_sf"/>
</dbReference>
<dbReference type="Gene3D" id="3.90.660.10">
    <property type="match status" value="1"/>
</dbReference>
<dbReference type="InterPro" id="IPR002937">
    <property type="entry name" value="Amino_oxidase"/>
</dbReference>
<protein>
    <recommendedName>
        <fullName evidence="8">Amine oxidase domain-containing protein</fullName>
    </recommendedName>
</protein>
<dbReference type="PANTHER" id="PTHR10742">
    <property type="entry name" value="FLAVIN MONOAMINE OXIDASE"/>
    <property type="match status" value="1"/>
</dbReference>
<dbReference type="GO" id="GO:0046592">
    <property type="term" value="F:polyamine oxidase activity"/>
    <property type="evidence" value="ECO:0007669"/>
    <property type="project" value="TreeGrafter"/>
</dbReference>
<reference evidence="10" key="1">
    <citation type="submission" date="2015-12" db="EMBL/GenBank/DDBJ databases">
        <title>De novo transcriptome assembly of four potential Pierce s Disease insect vectors from Arizona vineyards.</title>
        <authorList>
            <person name="Tassone E.E."/>
        </authorList>
    </citation>
    <scope>NUCLEOTIDE SEQUENCE</scope>
</reference>
<dbReference type="EMBL" id="GEDC01024606">
    <property type="protein sequence ID" value="JAS12692.1"/>
    <property type="molecule type" value="Transcribed_RNA"/>
</dbReference>
<gene>
    <name evidence="9" type="ORF">g.34660</name>
    <name evidence="10" type="ORF">g.34662</name>
</gene>
<dbReference type="AlphaFoldDB" id="A0A1B6DDA3"/>
<dbReference type="GO" id="GO:0005737">
    <property type="term" value="C:cytoplasm"/>
    <property type="evidence" value="ECO:0007669"/>
    <property type="project" value="UniProtKB-SubCell"/>
</dbReference>
<evidence type="ECO:0000256" key="7">
    <source>
        <dbReference type="ARBA" id="ARBA00023002"/>
    </source>
</evidence>
<feature type="domain" description="Amine oxidase" evidence="8">
    <location>
        <begin position="268"/>
        <end position="499"/>
    </location>
</feature>
<keyword evidence="7" id="KW-0560">Oxidoreductase</keyword>
<proteinExistence type="inferred from homology"/>
<keyword evidence="6" id="KW-0274">FAD</keyword>
<evidence type="ECO:0000256" key="5">
    <source>
        <dbReference type="ARBA" id="ARBA00022630"/>
    </source>
</evidence>
<organism evidence="10">
    <name type="scientific">Clastoptera arizonana</name>
    <name type="common">Arizona spittle bug</name>
    <dbReference type="NCBI Taxonomy" id="38151"/>
    <lineage>
        <taxon>Eukaryota</taxon>
        <taxon>Metazoa</taxon>
        <taxon>Ecdysozoa</taxon>
        <taxon>Arthropoda</taxon>
        <taxon>Hexapoda</taxon>
        <taxon>Insecta</taxon>
        <taxon>Pterygota</taxon>
        <taxon>Neoptera</taxon>
        <taxon>Paraneoptera</taxon>
        <taxon>Hemiptera</taxon>
        <taxon>Auchenorrhyncha</taxon>
        <taxon>Cercopoidea</taxon>
        <taxon>Clastopteridae</taxon>
        <taxon>Clastoptera</taxon>
    </lineage>
</organism>
<evidence type="ECO:0000259" key="8">
    <source>
        <dbReference type="Pfam" id="PF01593"/>
    </source>
</evidence>
<dbReference type="Pfam" id="PF01593">
    <property type="entry name" value="Amino_oxidase"/>
    <property type="match status" value="2"/>
</dbReference>
<dbReference type="InterPro" id="IPR050281">
    <property type="entry name" value="Flavin_monoamine_oxidase"/>
</dbReference>
<evidence type="ECO:0000256" key="6">
    <source>
        <dbReference type="ARBA" id="ARBA00022827"/>
    </source>
</evidence>
<evidence type="ECO:0000256" key="4">
    <source>
        <dbReference type="ARBA" id="ARBA00022490"/>
    </source>
</evidence>